<evidence type="ECO:0000313" key="1">
    <source>
        <dbReference type="EMBL" id="RZU48764.1"/>
    </source>
</evidence>
<accession>A0A4Q7ZEQ0</accession>
<dbReference type="RefSeq" id="WP_130507958.1">
    <property type="nucleotide sequence ID" value="NZ_SHKY01000001.1"/>
</dbReference>
<dbReference type="EMBL" id="SHKY01000001">
    <property type="protein sequence ID" value="RZU48764.1"/>
    <property type="molecule type" value="Genomic_DNA"/>
</dbReference>
<evidence type="ECO:0000313" key="2">
    <source>
        <dbReference type="Proteomes" id="UP000292564"/>
    </source>
</evidence>
<name>A0A4Q7ZEQ0_9ACTN</name>
<gene>
    <name evidence="1" type="ORF">EV385_0488</name>
</gene>
<reference evidence="1 2" key="1">
    <citation type="submission" date="2019-02" db="EMBL/GenBank/DDBJ databases">
        <title>Sequencing the genomes of 1000 actinobacteria strains.</title>
        <authorList>
            <person name="Klenk H.-P."/>
        </authorList>
    </citation>
    <scope>NUCLEOTIDE SEQUENCE [LARGE SCALE GENOMIC DNA]</scope>
    <source>
        <strain evidence="1 2">DSM 45162</strain>
    </source>
</reference>
<sequence length="80" mass="8602">MLLGSVVLRSGLRLHLPEAHYKFGLGDIDVVVCAVGTVTLLDGEPWVLLTVDESLSDHSIRTRGLQVRVAALAAALRPSR</sequence>
<proteinExistence type="predicted"/>
<dbReference type="AlphaFoldDB" id="A0A4Q7ZEQ0"/>
<comment type="caution">
    <text evidence="1">The sequence shown here is derived from an EMBL/GenBank/DDBJ whole genome shotgun (WGS) entry which is preliminary data.</text>
</comment>
<dbReference type="Proteomes" id="UP000292564">
    <property type="component" value="Unassembled WGS sequence"/>
</dbReference>
<keyword evidence="2" id="KW-1185">Reference proteome</keyword>
<organism evidence="1 2">
    <name type="scientific">Krasilnikovia cinnamomea</name>
    <dbReference type="NCBI Taxonomy" id="349313"/>
    <lineage>
        <taxon>Bacteria</taxon>
        <taxon>Bacillati</taxon>
        <taxon>Actinomycetota</taxon>
        <taxon>Actinomycetes</taxon>
        <taxon>Micromonosporales</taxon>
        <taxon>Micromonosporaceae</taxon>
        <taxon>Krasilnikovia</taxon>
    </lineage>
</organism>
<protein>
    <submittedName>
        <fullName evidence="1">Uncharacterized protein</fullName>
    </submittedName>
</protein>